<comment type="caution">
    <text evidence="2">The sequence shown here is derived from an EMBL/GenBank/DDBJ whole genome shotgun (WGS) entry which is preliminary data.</text>
</comment>
<evidence type="ECO:0000256" key="1">
    <source>
        <dbReference type="SAM" id="Phobius"/>
    </source>
</evidence>
<feature type="transmembrane region" description="Helical" evidence="1">
    <location>
        <begin position="144"/>
        <end position="166"/>
    </location>
</feature>
<keyword evidence="1" id="KW-0812">Transmembrane</keyword>
<organism evidence="2 3">
    <name type="scientific">Candidatus Brachybacterium merdavium</name>
    <dbReference type="NCBI Taxonomy" id="2838513"/>
    <lineage>
        <taxon>Bacteria</taxon>
        <taxon>Bacillati</taxon>
        <taxon>Actinomycetota</taxon>
        <taxon>Actinomycetes</taxon>
        <taxon>Micrococcales</taxon>
        <taxon>Dermabacteraceae</taxon>
        <taxon>Brachybacterium</taxon>
    </lineage>
</organism>
<reference evidence="2" key="2">
    <citation type="submission" date="2021-04" db="EMBL/GenBank/DDBJ databases">
        <authorList>
            <person name="Gilroy R."/>
        </authorList>
    </citation>
    <scope>NUCLEOTIDE SEQUENCE</scope>
    <source>
        <strain evidence="2">ChiHjej13B12-24818</strain>
    </source>
</reference>
<gene>
    <name evidence="2" type="ORF">H9786_05710</name>
</gene>
<proteinExistence type="predicted"/>
<evidence type="ECO:0000313" key="3">
    <source>
        <dbReference type="Proteomes" id="UP000823823"/>
    </source>
</evidence>
<dbReference type="AlphaFoldDB" id="A0A9D2RNN9"/>
<evidence type="ECO:0000313" key="2">
    <source>
        <dbReference type="EMBL" id="HJB10013.1"/>
    </source>
</evidence>
<dbReference type="Proteomes" id="UP000823823">
    <property type="component" value="Unassembled WGS sequence"/>
</dbReference>
<reference evidence="2" key="1">
    <citation type="journal article" date="2021" name="PeerJ">
        <title>Extensive microbial diversity within the chicken gut microbiome revealed by metagenomics and culture.</title>
        <authorList>
            <person name="Gilroy R."/>
            <person name="Ravi A."/>
            <person name="Getino M."/>
            <person name="Pursley I."/>
            <person name="Horton D.L."/>
            <person name="Alikhan N.F."/>
            <person name="Baker D."/>
            <person name="Gharbi K."/>
            <person name="Hall N."/>
            <person name="Watson M."/>
            <person name="Adriaenssens E.M."/>
            <person name="Foster-Nyarko E."/>
            <person name="Jarju S."/>
            <person name="Secka A."/>
            <person name="Antonio M."/>
            <person name="Oren A."/>
            <person name="Chaudhuri R.R."/>
            <person name="La Ragione R."/>
            <person name="Hildebrand F."/>
            <person name="Pallen M.J."/>
        </authorList>
    </citation>
    <scope>NUCLEOTIDE SEQUENCE</scope>
    <source>
        <strain evidence="2">ChiHjej13B12-24818</strain>
    </source>
</reference>
<feature type="transmembrane region" description="Helical" evidence="1">
    <location>
        <begin position="20"/>
        <end position="41"/>
    </location>
</feature>
<feature type="transmembrane region" description="Helical" evidence="1">
    <location>
        <begin position="172"/>
        <end position="194"/>
    </location>
</feature>
<dbReference type="EMBL" id="DWZH01000040">
    <property type="protein sequence ID" value="HJB10013.1"/>
    <property type="molecule type" value="Genomic_DNA"/>
</dbReference>
<feature type="transmembrane region" description="Helical" evidence="1">
    <location>
        <begin position="104"/>
        <end position="124"/>
    </location>
</feature>
<protein>
    <submittedName>
        <fullName evidence="2">DUF624 domain-containing protein</fullName>
    </submittedName>
</protein>
<keyword evidence="1" id="KW-0472">Membrane</keyword>
<feature type="transmembrane region" description="Helical" evidence="1">
    <location>
        <begin position="78"/>
        <end position="98"/>
    </location>
</feature>
<sequence length="209" mass="22181">MNTSSALEQLSRATELLTRALLVQAIWLVGTLAGGVVAGWAPATMAAYDAAACAERGEPIRWRRAVTLWRSRFLRSQALLYPPVVLLLLAAQGLALAVGGHTNGVIALPTGLAVLILIGALCYLPTMDLRHEVPLTRALSRSVLLALAQAPGTLLLIALLTLWTALCASLPGLIPFLGVGVPLLGTHHLVARFLQRNDDLLAREARAIP</sequence>
<keyword evidence="1" id="KW-1133">Transmembrane helix</keyword>
<dbReference type="InterPro" id="IPR006938">
    <property type="entry name" value="DUF624"/>
</dbReference>
<dbReference type="Pfam" id="PF04854">
    <property type="entry name" value="DUF624"/>
    <property type="match status" value="1"/>
</dbReference>
<accession>A0A9D2RNN9</accession>
<name>A0A9D2RNN9_9MICO</name>